<keyword evidence="6" id="KW-0226">DNA condensation</keyword>
<feature type="region of interest" description="Disordered" evidence="8">
    <location>
        <begin position="981"/>
        <end position="1145"/>
    </location>
</feature>
<keyword evidence="4" id="KW-0132">Cell division</keyword>
<gene>
    <name evidence="10" type="ORF">GGX14DRAFT_585507</name>
</gene>
<dbReference type="SUPFAM" id="SSF48371">
    <property type="entry name" value="ARM repeat"/>
    <property type="match status" value="1"/>
</dbReference>
<dbReference type="GO" id="GO:0051301">
    <property type="term" value="P:cell division"/>
    <property type="evidence" value="ECO:0007669"/>
    <property type="project" value="UniProtKB-KW"/>
</dbReference>
<keyword evidence="7" id="KW-0131">Cell cycle</keyword>
<feature type="domain" description="Nuclear condensin complex subunit 3 C-terminal" evidence="9">
    <location>
        <begin position="613"/>
        <end position="903"/>
    </location>
</feature>
<proteinExistence type="inferred from homology"/>
<feature type="compositionally biased region" description="Acidic residues" evidence="8">
    <location>
        <begin position="1104"/>
        <end position="1115"/>
    </location>
</feature>
<comment type="caution">
    <text evidence="10">The sequence shown here is derived from an EMBL/GenBank/DDBJ whole genome shotgun (WGS) entry which is preliminary data.</text>
</comment>
<evidence type="ECO:0000313" key="11">
    <source>
        <dbReference type="Proteomes" id="UP001219525"/>
    </source>
</evidence>
<dbReference type="EMBL" id="JARJCW010000010">
    <property type="protein sequence ID" value="KAJ7220093.1"/>
    <property type="molecule type" value="Genomic_DNA"/>
</dbReference>
<dbReference type="Gene3D" id="1.25.10.10">
    <property type="entry name" value="Leucine-rich Repeat Variant"/>
    <property type="match status" value="1"/>
</dbReference>
<dbReference type="InterPro" id="IPR011989">
    <property type="entry name" value="ARM-like"/>
</dbReference>
<evidence type="ECO:0000313" key="10">
    <source>
        <dbReference type="EMBL" id="KAJ7220093.1"/>
    </source>
</evidence>
<feature type="compositionally biased region" description="Acidic residues" evidence="8">
    <location>
        <begin position="1127"/>
        <end position="1145"/>
    </location>
</feature>
<keyword evidence="5" id="KW-0498">Mitosis</keyword>
<comment type="similarity">
    <text evidence="2">Belongs to the CND3 (condensin subunit 3) family.</text>
</comment>
<dbReference type="GO" id="GO:0000793">
    <property type="term" value="C:condensed chromosome"/>
    <property type="evidence" value="ECO:0007669"/>
    <property type="project" value="TreeGrafter"/>
</dbReference>
<evidence type="ECO:0000256" key="2">
    <source>
        <dbReference type="ARBA" id="ARBA00006533"/>
    </source>
</evidence>
<dbReference type="PANTHER" id="PTHR14418:SF5">
    <property type="entry name" value="CONDENSIN COMPLEX SUBUNIT 3"/>
    <property type="match status" value="1"/>
</dbReference>
<dbReference type="AlphaFoldDB" id="A0AAD6VWM7"/>
<evidence type="ECO:0000256" key="8">
    <source>
        <dbReference type="SAM" id="MobiDB-lite"/>
    </source>
</evidence>
<dbReference type="GO" id="GO:0007076">
    <property type="term" value="P:mitotic chromosome condensation"/>
    <property type="evidence" value="ECO:0007669"/>
    <property type="project" value="InterPro"/>
</dbReference>
<evidence type="ECO:0000256" key="3">
    <source>
        <dbReference type="ARBA" id="ARBA00022454"/>
    </source>
</evidence>
<dbReference type="InterPro" id="IPR025977">
    <property type="entry name" value="Cnd3_C"/>
</dbReference>
<dbReference type="GO" id="GO:0000796">
    <property type="term" value="C:condensin complex"/>
    <property type="evidence" value="ECO:0007669"/>
    <property type="project" value="InterPro"/>
</dbReference>
<keyword evidence="11" id="KW-1185">Reference proteome</keyword>
<dbReference type="InterPro" id="IPR016024">
    <property type="entry name" value="ARM-type_fold"/>
</dbReference>
<evidence type="ECO:0000256" key="4">
    <source>
        <dbReference type="ARBA" id="ARBA00022618"/>
    </source>
</evidence>
<feature type="compositionally biased region" description="Basic residues" evidence="8">
    <location>
        <begin position="1018"/>
        <end position="1031"/>
    </location>
</feature>
<accession>A0AAD6VWM7</accession>
<comment type="subcellular location">
    <subcellularLocation>
        <location evidence="1">Chromosome</location>
    </subcellularLocation>
</comment>
<dbReference type="InterPro" id="IPR027165">
    <property type="entry name" value="CND3"/>
</dbReference>
<dbReference type="PANTHER" id="PTHR14418">
    <property type="entry name" value="CONDENSIN COMPLEX SUBUNIT 3-RELATED"/>
    <property type="match status" value="1"/>
</dbReference>
<reference evidence="10" key="1">
    <citation type="submission" date="2023-03" db="EMBL/GenBank/DDBJ databases">
        <title>Massive genome expansion in bonnet fungi (Mycena s.s.) driven by repeated elements and novel gene families across ecological guilds.</title>
        <authorList>
            <consortium name="Lawrence Berkeley National Laboratory"/>
            <person name="Harder C.B."/>
            <person name="Miyauchi S."/>
            <person name="Viragh M."/>
            <person name="Kuo A."/>
            <person name="Thoen E."/>
            <person name="Andreopoulos B."/>
            <person name="Lu D."/>
            <person name="Skrede I."/>
            <person name="Drula E."/>
            <person name="Henrissat B."/>
            <person name="Morin E."/>
            <person name="Kohler A."/>
            <person name="Barry K."/>
            <person name="LaButti K."/>
            <person name="Morin E."/>
            <person name="Salamov A."/>
            <person name="Lipzen A."/>
            <person name="Mereny Z."/>
            <person name="Hegedus B."/>
            <person name="Baldrian P."/>
            <person name="Stursova M."/>
            <person name="Weitz H."/>
            <person name="Taylor A."/>
            <person name="Grigoriev I.V."/>
            <person name="Nagy L.G."/>
            <person name="Martin F."/>
            <person name="Kauserud H."/>
        </authorList>
    </citation>
    <scope>NUCLEOTIDE SEQUENCE</scope>
    <source>
        <strain evidence="10">9144</strain>
    </source>
</reference>
<evidence type="ECO:0000256" key="5">
    <source>
        <dbReference type="ARBA" id="ARBA00022776"/>
    </source>
</evidence>
<feature type="region of interest" description="Disordered" evidence="8">
    <location>
        <begin position="557"/>
        <end position="598"/>
    </location>
</feature>
<dbReference type="Proteomes" id="UP001219525">
    <property type="component" value="Unassembled WGS sequence"/>
</dbReference>
<dbReference type="Pfam" id="PF12719">
    <property type="entry name" value="Cnd3"/>
    <property type="match status" value="1"/>
</dbReference>
<evidence type="ECO:0000259" key="9">
    <source>
        <dbReference type="Pfam" id="PF12719"/>
    </source>
</evidence>
<evidence type="ECO:0000256" key="1">
    <source>
        <dbReference type="ARBA" id="ARBA00004286"/>
    </source>
</evidence>
<protein>
    <submittedName>
        <fullName evidence="10">Nuclear condensing complex subunit</fullName>
    </submittedName>
</protein>
<keyword evidence="3" id="KW-0158">Chromosome</keyword>
<sequence>MPARTLPLVDLQKDIPRIFDQVQTSTANHQKNFVALYKLQTEAAKKTEEVKGKEKFTGEHEFENVFSTLLARVLPVKKGATAADRVVKFVGAYIKFISERAAEDKNEQDQDNDDDSSDTTASRFTERLLKNLLKGFQAKDKVVRYRVVFLVAEMIVHLGEVDETIYQNLRAALLDRIHDKEAMIRMQVVMALSKLAVSEDPSELSEGEQSVMQVLIDTLSTDNSAEVRRAALVNIPVTTASLPAILTRSRDTETSIRKLLYNTVLEGAARGSAHLRTLTIAQREQLVRNGLEDREKMVSTAAASLIGTWIDILGETDVKSEEELVSRLNDVDISQTGIKPQPTSEEKHQEKLSTLTAFLSMFDLHQVSTDEHGEMQRGKLASDALKSLFVTRPEILDDLYFGDAFFTDLSPEKIFLARVFIGYCVEDKEGGEQRMESVGIPVVTNCAFRIQHYYNVLVVAEEEKKTAQDNGGLYGDEKEEFRLAQEFIVGEMLHLATHLDYGDEIGRRKMFALVRDMLVRPTLPLSLVPRCLDVMRTLSRDERDLIRVVVEVVQDLRDPGDEEDDEGAADRTQDTINPDADTSFGSDRTAAAKKSRQDMSPEEQCFADKIDLRCLSLCIGLLERVNGTLDENSTLQGILNDFIIPSVRRKEQEIREQALIALGLLCLIAKSLALRTLPLFLTQAEVITTSEAARISLLQIIFDLLMAHDKSFLIPGEENTDKILNFLLKQLQEESNKDNTSPKILALLSIGIAKLVTCRLIPDEKAMKSLLLVYFSPYNRENQELKQCVTHFAHHYSCTSARNQRVMRDIFASLFLDIAALYRAYNEDEEDILDISQVAGMWLDWTNPFKVMDPNGAPDGIGKAGDPLIQFELADNIIRAMLSKDIPKEDKRVLCQMLVKLYIPDEVDVDKIRTLKLLVYTLNLRRPLKDATANNAFKKFDASISKKFEKQLEGFSEEEYRQLESLKALFEYLDDVIPDDDDDNEVTANTKKKGRKRRSDSIVSTATEDDGASVASSKRVKSKPKTKRRRLSTSDDEESDDDGDRTAKGTPPPPIRTMPKRSAAARKTPVIDFSFDDEIEDDDDSDHTPAARRQGVRPRRHEEEADIDAEIDDILDDKPIGVSNDSIMDDSDEEDEVNQSLLVED</sequence>
<feature type="compositionally biased region" description="Acidic residues" evidence="8">
    <location>
        <begin position="1074"/>
        <end position="1085"/>
    </location>
</feature>
<organism evidence="10 11">
    <name type="scientific">Mycena pura</name>
    <dbReference type="NCBI Taxonomy" id="153505"/>
    <lineage>
        <taxon>Eukaryota</taxon>
        <taxon>Fungi</taxon>
        <taxon>Dikarya</taxon>
        <taxon>Basidiomycota</taxon>
        <taxon>Agaricomycotina</taxon>
        <taxon>Agaricomycetes</taxon>
        <taxon>Agaricomycetidae</taxon>
        <taxon>Agaricales</taxon>
        <taxon>Marasmiineae</taxon>
        <taxon>Mycenaceae</taxon>
        <taxon>Mycena</taxon>
    </lineage>
</organism>
<evidence type="ECO:0000256" key="6">
    <source>
        <dbReference type="ARBA" id="ARBA00023067"/>
    </source>
</evidence>
<name>A0AAD6VWM7_9AGAR</name>
<evidence type="ECO:0000256" key="7">
    <source>
        <dbReference type="ARBA" id="ARBA00023306"/>
    </source>
</evidence>
<feature type="compositionally biased region" description="Acidic residues" evidence="8">
    <location>
        <begin position="1034"/>
        <end position="1043"/>
    </location>
</feature>